<organism evidence="2 3">
    <name type="scientific">Trypanosoma congolense (strain IL3000)</name>
    <dbReference type="NCBI Taxonomy" id="1068625"/>
    <lineage>
        <taxon>Eukaryota</taxon>
        <taxon>Discoba</taxon>
        <taxon>Euglenozoa</taxon>
        <taxon>Kinetoplastea</taxon>
        <taxon>Metakinetoplastina</taxon>
        <taxon>Trypanosomatida</taxon>
        <taxon>Trypanosomatidae</taxon>
        <taxon>Trypanosoma</taxon>
        <taxon>Nannomonas</taxon>
    </lineage>
</organism>
<dbReference type="AlphaFoldDB" id="F9WA40"/>
<gene>
    <name evidence="2" type="ORF">TCIL3000_0_47630</name>
</gene>
<feature type="transmembrane region" description="Helical" evidence="1">
    <location>
        <begin position="6"/>
        <end position="26"/>
    </location>
</feature>
<keyword evidence="3" id="KW-1185">Reference proteome</keyword>
<evidence type="ECO:0000313" key="2">
    <source>
        <dbReference type="EMBL" id="CCD14096.1"/>
    </source>
</evidence>
<keyword evidence="1" id="KW-0812">Transmembrane</keyword>
<proteinExistence type="predicted"/>
<sequence>MVKMETGTSVITTPCSYFHAVHFILFRKEREREKKKETTTCFSFDSVLVLFFFVIFGLVCFSLYGVVFHCLRGRQGAPAFTWRVDVAIIRFFLSLPNFRCCFCSSKVLRERKEGEARKKGKRKKGRAGKRQVGLFLPFLHRRQSQGKIPKN</sequence>
<accession>F9WA40</accession>
<evidence type="ECO:0000256" key="1">
    <source>
        <dbReference type="SAM" id="Phobius"/>
    </source>
</evidence>
<dbReference type="Proteomes" id="UP000000702">
    <property type="component" value="Unassembled WGS sequence"/>
</dbReference>
<dbReference type="EMBL" id="CAEQ01001384">
    <property type="protein sequence ID" value="CCD14096.1"/>
    <property type="molecule type" value="Genomic_DNA"/>
</dbReference>
<feature type="transmembrane region" description="Helical" evidence="1">
    <location>
        <begin position="47"/>
        <end position="67"/>
    </location>
</feature>
<reference evidence="2 3" key="2">
    <citation type="journal article" date="2012" name="Proc. Natl. Acad. Sci. U.S.A.">
        <title>Antigenic diversity is generated by distinct evolutionary mechanisms in African trypanosome species.</title>
        <authorList>
            <person name="Jackson A.P."/>
            <person name="Berry A."/>
            <person name="Aslett M."/>
            <person name="Allison H.C."/>
            <person name="Burton P."/>
            <person name="Vavrova-Anderson J."/>
            <person name="Brown R."/>
            <person name="Browne H."/>
            <person name="Corton N."/>
            <person name="Hauser H."/>
            <person name="Gamble J."/>
            <person name="Gilderthorp R."/>
            <person name="Marcello L."/>
            <person name="McQuillan J."/>
            <person name="Otto T.D."/>
            <person name="Quail M.A."/>
            <person name="Sanders M.J."/>
            <person name="van Tonder A."/>
            <person name="Ginger M.L."/>
            <person name="Field M.C."/>
            <person name="Barry J.D."/>
            <person name="Hertz-Fowler C."/>
            <person name="Berriman M."/>
        </authorList>
    </citation>
    <scope>NUCLEOTIDE SEQUENCE [LARGE SCALE GENOMIC DNA]</scope>
    <source>
        <strain evidence="2 3">IL3000</strain>
    </source>
</reference>
<keyword evidence="1" id="KW-0472">Membrane</keyword>
<dbReference type="VEuPathDB" id="TriTrypDB:TcIL3000_0_47630"/>
<evidence type="ECO:0000313" key="3">
    <source>
        <dbReference type="Proteomes" id="UP000000702"/>
    </source>
</evidence>
<reference evidence="3" key="1">
    <citation type="submission" date="2011-07" db="EMBL/GenBank/DDBJ databases">
        <title>Divergent evolution of antigenic variation in African trypanosomes.</title>
        <authorList>
            <person name="Jackson A.P."/>
            <person name="Berry A."/>
            <person name="Allison H.C."/>
            <person name="Burton P."/>
            <person name="Anderson J."/>
            <person name="Aslett M."/>
            <person name="Brown R."/>
            <person name="Corton N."/>
            <person name="Harris D."/>
            <person name="Hauser H."/>
            <person name="Gamble J."/>
            <person name="Gilderthorp R."/>
            <person name="McQuillan J."/>
            <person name="Quail M.A."/>
            <person name="Sanders M."/>
            <person name="Van Tonder A."/>
            <person name="Ginger M.L."/>
            <person name="Donelson J.E."/>
            <person name="Field M.C."/>
            <person name="Barry J.D."/>
            <person name="Berriman M."/>
            <person name="Hertz-Fowler C."/>
        </authorList>
    </citation>
    <scope>NUCLEOTIDE SEQUENCE [LARGE SCALE GENOMIC DNA]</scope>
    <source>
        <strain evidence="3">IL3000</strain>
    </source>
</reference>
<comment type="caution">
    <text evidence="2">The sequence shown here is derived from an EMBL/GenBank/DDBJ whole genome shotgun (WGS) entry which is preliminary data.</text>
</comment>
<protein>
    <submittedName>
        <fullName evidence="2">WGS project CAEQ00000000 data, annotated contig 1928</fullName>
    </submittedName>
</protein>
<keyword evidence="1" id="KW-1133">Transmembrane helix</keyword>
<name>F9WA40_TRYCI</name>